<reference evidence="1 2" key="2">
    <citation type="submission" date="2019-09" db="EMBL/GenBank/DDBJ databases">
        <authorList>
            <person name="Jin C."/>
        </authorList>
    </citation>
    <scope>NUCLEOTIDE SEQUENCE [LARGE SCALE GENOMIC DNA]</scope>
    <source>
        <strain evidence="1 2">BN140002</strain>
    </source>
</reference>
<keyword evidence="2" id="KW-1185">Reference proteome</keyword>
<protein>
    <submittedName>
        <fullName evidence="1">Uncharacterized protein</fullName>
    </submittedName>
</protein>
<reference evidence="1 2" key="1">
    <citation type="submission" date="2019-09" db="EMBL/GenBank/DDBJ databases">
        <title>Salinarimonas rosea gen. nov., sp. nov., a new member of the a-2 subgroup of the Proteobacteria.</title>
        <authorList>
            <person name="Liu J."/>
        </authorList>
    </citation>
    <scope>NUCLEOTIDE SEQUENCE [LARGE SCALE GENOMIC DNA]</scope>
    <source>
        <strain evidence="1 2">BN140002</strain>
    </source>
</reference>
<evidence type="ECO:0000313" key="2">
    <source>
        <dbReference type="Proteomes" id="UP000323142"/>
    </source>
</evidence>
<dbReference type="Pfam" id="PF11672">
    <property type="entry name" value="DUF3268"/>
    <property type="match status" value="2"/>
</dbReference>
<sequence length="172" mass="19224">MAPICRTCNQAARLTTKAEIYPNRPDLAEKAIWICEGCGARVGCHPGTTTALGFPAGPELRAARGLLHDQLIDPLWRNAWREPCYAAAPRSAGEADRAKGKHRRVCINRAARSRVYAFLADRLGIPGAECHTGMFDLERCRAAWRALRGVTYREIRVWAQEREAAERERRAA</sequence>
<dbReference type="EMBL" id="VUOA01000018">
    <property type="protein sequence ID" value="KAA2237813.1"/>
    <property type="molecule type" value="Genomic_DNA"/>
</dbReference>
<gene>
    <name evidence="1" type="ORF">F0L46_08570</name>
</gene>
<evidence type="ECO:0000313" key="1">
    <source>
        <dbReference type="EMBL" id="KAA2237813.1"/>
    </source>
</evidence>
<proteinExistence type="predicted"/>
<name>A0A5B2VE50_9HYPH</name>
<dbReference type="AlphaFoldDB" id="A0A5B2VE50"/>
<organism evidence="1 2">
    <name type="scientific">Salinarimonas soli</name>
    <dbReference type="NCBI Taxonomy" id="1638099"/>
    <lineage>
        <taxon>Bacteria</taxon>
        <taxon>Pseudomonadati</taxon>
        <taxon>Pseudomonadota</taxon>
        <taxon>Alphaproteobacteria</taxon>
        <taxon>Hyphomicrobiales</taxon>
        <taxon>Salinarimonadaceae</taxon>
        <taxon>Salinarimonas</taxon>
    </lineage>
</organism>
<comment type="caution">
    <text evidence="1">The sequence shown here is derived from an EMBL/GenBank/DDBJ whole genome shotgun (WGS) entry which is preliminary data.</text>
</comment>
<dbReference type="Proteomes" id="UP000323142">
    <property type="component" value="Unassembled WGS sequence"/>
</dbReference>
<dbReference type="OrthoDB" id="1028010at2"/>
<accession>A0A5B2VE50</accession>
<dbReference type="InterPro" id="IPR021686">
    <property type="entry name" value="DUF3268"/>
</dbReference>